<accession>A0AAN4UQP6</accession>
<organism evidence="2 5">
    <name type="scientific">Allgaiera indica</name>
    <dbReference type="NCBI Taxonomy" id="765699"/>
    <lineage>
        <taxon>Bacteria</taxon>
        <taxon>Pseudomonadati</taxon>
        <taxon>Pseudomonadota</taxon>
        <taxon>Alphaproteobacteria</taxon>
        <taxon>Rhodobacterales</taxon>
        <taxon>Paracoccaceae</taxon>
        <taxon>Allgaiera</taxon>
    </lineage>
</organism>
<keyword evidence="1" id="KW-0472">Membrane</keyword>
<dbReference type="RefSeq" id="WP_244520994.1">
    <property type="nucleotide sequence ID" value="NZ_BNAB01000006.1"/>
</dbReference>
<proteinExistence type="predicted"/>
<dbReference type="EMBL" id="FNOB01000007">
    <property type="protein sequence ID" value="SDW86433.1"/>
    <property type="molecule type" value="Genomic_DNA"/>
</dbReference>
<feature type="transmembrane region" description="Helical" evidence="1">
    <location>
        <begin position="43"/>
        <end position="63"/>
    </location>
</feature>
<reference evidence="2" key="3">
    <citation type="submission" date="2023-06" db="EMBL/GenBank/DDBJ databases">
        <authorList>
            <person name="Sun Q."/>
            <person name="Zhou Y."/>
        </authorList>
    </citation>
    <scope>NUCLEOTIDE SEQUENCE</scope>
    <source>
        <strain evidence="2">CGMCC 1.10859</strain>
    </source>
</reference>
<keyword evidence="1" id="KW-1133">Transmembrane helix</keyword>
<evidence type="ECO:0000313" key="3">
    <source>
        <dbReference type="EMBL" id="SDW86433.1"/>
    </source>
</evidence>
<gene>
    <name evidence="2" type="ORF">GCM10008024_16810</name>
    <name evidence="3" type="ORF">SAMN05444006_107144</name>
</gene>
<dbReference type="AlphaFoldDB" id="A0AAN4UQP6"/>
<protein>
    <submittedName>
        <fullName evidence="2">Uncharacterized protein</fullName>
    </submittedName>
</protein>
<reference evidence="3 4" key="2">
    <citation type="submission" date="2016-10" db="EMBL/GenBank/DDBJ databases">
        <authorList>
            <person name="Varghese N."/>
            <person name="Submissions S."/>
        </authorList>
    </citation>
    <scope>NUCLEOTIDE SEQUENCE [LARGE SCALE GENOMIC DNA]</scope>
    <source>
        <strain evidence="3 4">DSM 24802</strain>
    </source>
</reference>
<sequence length="72" mass="8103">MMWSYSYGYHGLGAFGLLWLVIYAALVIVPFWRLLPRFGMPNWVSLVSVIPLGALILLWIMAFKDKGDGGRG</sequence>
<dbReference type="EMBL" id="BNAB01000006">
    <property type="protein sequence ID" value="GHE01418.1"/>
    <property type="molecule type" value="Genomic_DNA"/>
</dbReference>
<evidence type="ECO:0000313" key="2">
    <source>
        <dbReference type="EMBL" id="GHE01418.1"/>
    </source>
</evidence>
<name>A0AAN4UQP6_9RHOB</name>
<evidence type="ECO:0000313" key="4">
    <source>
        <dbReference type="Proteomes" id="UP000199541"/>
    </source>
</evidence>
<keyword evidence="4" id="KW-1185">Reference proteome</keyword>
<feature type="transmembrane region" description="Helical" evidence="1">
    <location>
        <begin position="12"/>
        <end position="31"/>
    </location>
</feature>
<comment type="caution">
    <text evidence="2">The sequence shown here is derived from an EMBL/GenBank/DDBJ whole genome shotgun (WGS) entry which is preliminary data.</text>
</comment>
<evidence type="ECO:0000313" key="5">
    <source>
        <dbReference type="Proteomes" id="UP000634647"/>
    </source>
</evidence>
<keyword evidence="1" id="KW-0812">Transmembrane</keyword>
<dbReference type="Proteomes" id="UP000199541">
    <property type="component" value="Unassembled WGS sequence"/>
</dbReference>
<dbReference type="Proteomes" id="UP000634647">
    <property type="component" value="Unassembled WGS sequence"/>
</dbReference>
<reference evidence="2" key="1">
    <citation type="journal article" date="2014" name="Int. J. Syst. Evol. Microbiol.">
        <title>Complete genome sequence of Corynebacterium casei LMG S-19264T (=DSM 44701T), isolated from a smear-ripened cheese.</title>
        <authorList>
            <consortium name="US DOE Joint Genome Institute (JGI-PGF)"/>
            <person name="Walter F."/>
            <person name="Albersmeier A."/>
            <person name="Kalinowski J."/>
            <person name="Ruckert C."/>
        </authorList>
    </citation>
    <scope>NUCLEOTIDE SEQUENCE</scope>
    <source>
        <strain evidence="2">CGMCC 1.10859</strain>
    </source>
</reference>
<evidence type="ECO:0000256" key="1">
    <source>
        <dbReference type="SAM" id="Phobius"/>
    </source>
</evidence>